<dbReference type="AlphaFoldDB" id="A0A127M9X5"/>
<evidence type="ECO:0000256" key="2">
    <source>
        <dbReference type="ARBA" id="ARBA00022448"/>
    </source>
</evidence>
<evidence type="ECO:0008006" key="18">
    <source>
        <dbReference type="Google" id="ProtNLM"/>
    </source>
</evidence>
<evidence type="ECO:0000313" key="16">
    <source>
        <dbReference type="EMBL" id="AMO70053.1"/>
    </source>
</evidence>
<sequence length="780" mass="84423">MTKVNNIISKSSKLIPGIAVAATIVYSASSFSQVADGEKKRSSSRLIEEVMVTAQKREENQQDVAIAISAFSGDRLEAQGVETTIDLQLVTPSLTMTSTAGFTLIYLRGIGSSAFISSFDPSVATYVDGIYVPMQQGAVTDLAGIERVEVLKGPQGTLFGRNSTGGAISITSKTPGDELEANLSADIANYDSEKYKFYVAGPITDTISGSVSGVKSVADSYYTLVDNEGNERDGLQGESTEGARLRFRWSPSDWFEMNVAGYKIDFGSGMAMLEANNSPSAIGTAAGAQPADDYETNVSSPPRALSSVTTKYLDLFAELPLFDLKMIYGDQDVQTDEIVWDFDGGNVDALSFTTFNLPNQLETLELQFLSNESTPSWMSWVAGLYFLKQHSGYDPFILTAAGAGGERPGGALLGLVSQETLNIALAAAPQLGGVPLLAGPGLKLNLFGVMDTTSNSIFAQGSFDITDGLSVTVGGRYQEEERILVKQHVSAPNADGGETIIFQYDEPNVQETNFAPKISLEYRALDNLLFYTTWTRGYKSGSYNVLSIYNPPQYVRPEVVTSKEFGGKTEFFDGGMRLNFAVFDTTIENLQELSISVLQGGVLSAENAATANSRGFEFDAVLVPFSNNVGFAVTVSGTYLEPFYEDYPNATGFDDTTGFPYNDGDFSGNQIARVPKKTAAISLSQLIEFQDSELEIGVDGYYNSGMYFHPQNSDSSYQEAYSIVSARIGFFYIPWGLRLTAYGQNITDEAYVSDSSTIDVGTKVRFGPPLEYGLKLSFDY</sequence>
<dbReference type="RefSeq" id="WP_062384537.1">
    <property type="nucleotide sequence ID" value="NZ_CP014544.1"/>
</dbReference>
<dbReference type="GO" id="GO:0009279">
    <property type="term" value="C:cell outer membrane"/>
    <property type="evidence" value="ECO:0007669"/>
    <property type="project" value="UniProtKB-SubCell"/>
</dbReference>
<keyword evidence="2 11" id="KW-0813">Transport</keyword>
<evidence type="ECO:0000256" key="3">
    <source>
        <dbReference type="ARBA" id="ARBA00022452"/>
    </source>
</evidence>
<feature type="domain" description="TonB-dependent receptor-like beta-barrel" evidence="14">
    <location>
        <begin position="441"/>
        <end position="746"/>
    </location>
</feature>
<evidence type="ECO:0000256" key="8">
    <source>
        <dbReference type="ARBA" id="ARBA00023077"/>
    </source>
</evidence>
<evidence type="ECO:0000259" key="14">
    <source>
        <dbReference type="Pfam" id="PF00593"/>
    </source>
</evidence>
<proteinExistence type="inferred from homology"/>
<keyword evidence="7" id="KW-0406">Ion transport</keyword>
<accession>A0A127M9X5</accession>
<dbReference type="EMBL" id="CP014544">
    <property type="protein sequence ID" value="AMO70053.1"/>
    <property type="molecule type" value="Genomic_DNA"/>
</dbReference>
<evidence type="ECO:0000256" key="1">
    <source>
        <dbReference type="ARBA" id="ARBA00004571"/>
    </source>
</evidence>
<reference evidence="16 17" key="1">
    <citation type="submission" date="2015-12" db="EMBL/GenBank/DDBJ databases">
        <authorList>
            <person name="Shamseldin A."/>
            <person name="Moawad H."/>
            <person name="Abd El-Rahim W.M."/>
            <person name="Sadowsky M.J."/>
        </authorList>
    </citation>
    <scope>NUCLEOTIDE SEQUENCE [LARGE SCALE GENOMIC DNA]</scope>
    <source>
        <strain evidence="16 17">SM2</strain>
    </source>
</reference>
<dbReference type="PROSITE" id="PS52016">
    <property type="entry name" value="TONB_DEPENDENT_REC_3"/>
    <property type="match status" value="1"/>
</dbReference>
<evidence type="ECO:0000256" key="12">
    <source>
        <dbReference type="RuleBase" id="RU003357"/>
    </source>
</evidence>
<protein>
    <recommendedName>
        <fullName evidence="18">Pesticin receptor</fullName>
    </recommendedName>
</protein>
<dbReference type="KEGG" id="zal:AZF00_17865"/>
<dbReference type="InterPro" id="IPR039426">
    <property type="entry name" value="TonB-dep_rcpt-like"/>
</dbReference>
<evidence type="ECO:0000256" key="10">
    <source>
        <dbReference type="ARBA" id="ARBA00023237"/>
    </source>
</evidence>
<keyword evidence="8 12" id="KW-0798">TonB box</keyword>
<keyword evidence="6" id="KW-0408">Iron</keyword>
<dbReference type="PANTHER" id="PTHR32552">
    <property type="entry name" value="FERRICHROME IRON RECEPTOR-RELATED"/>
    <property type="match status" value="1"/>
</dbReference>
<feature type="chain" id="PRO_5007275218" description="Pesticin receptor" evidence="13">
    <location>
        <begin position="22"/>
        <end position="780"/>
    </location>
</feature>
<dbReference type="STRING" id="1470434.AZF00_17865"/>
<dbReference type="SUPFAM" id="SSF56935">
    <property type="entry name" value="Porins"/>
    <property type="match status" value="1"/>
</dbReference>
<evidence type="ECO:0000256" key="4">
    <source>
        <dbReference type="ARBA" id="ARBA00022496"/>
    </source>
</evidence>
<keyword evidence="10 11" id="KW-0998">Cell outer membrane</keyword>
<evidence type="ECO:0000256" key="7">
    <source>
        <dbReference type="ARBA" id="ARBA00023065"/>
    </source>
</evidence>
<feature type="domain" description="TonB-dependent receptor plug" evidence="15">
    <location>
        <begin position="61"/>
        <end position="167"/>
    </location>
</feature>
<dbReference type="Gene3D" id="2.40.170.20">
    <property type="entry name" value="TonB-dependent receptor, beta-barrel domain"/>
    <property type="match status" value="1"/>
</dbReference>
<evidence type="ECO:0000256" key="11">
    <source>
        <dbReference type="PROSITE-ProRule" id="PRU01360"/>
    </source>
</evidence>
<dbReference type="Pfam" id="PF07715">
    <property type="entry name" value="Plug"/>
    <property type="match status" value="1"/>
</dbReference>
<comment type="subcellular location">
    <subcellularLocation>
        <location evidence="1 11">Cell outer membrane</location>
        <topology evidence="1 11">Multi-pass membrane protein</topology>
    </subcellularLocation>
</comment>
<dbReference type="GO" id="GO:0006826">
    <property type="term" value="P:iron ion transport"/>
    <property type="evidence" value="ECO:0007669"/>
    <property type="project" value="UniProtKB-KW"/>
</dbReference>
<dbReference type="Pfam" id="PF00593">
    <property type="entry name" value="TonB_dep_Rec_b-barrel"/>
    <property type="match status" value="1"/>
</dbReference>
<dbReference type="PANTHER" id="PTHR32552:SF81">
    <property type="entry name" value="TONB-DEPENDENT OUTER MEMBRANE RECEPTOR"/>
    <property type="match status" value="1"/>
</dbReference>
<keyword evidence="9 11" id="KW-0472">Membrane</keyword>
<feature type="signal peptide" evidence="13">
    <location>
        <begin position="1"/>
        <end position="21"/>
    </location>
</feature>
<evidence type="ECO:0000259" key="15">
    <source>
        <dbReference type="Pfam" id="PF07715"/>
    </source>
</evidence>
<dbReference type="InterPro" id="IPR012910">
    <property type="entry name" value="Plug_dom"/>
</dbReference>
<keyword evidence="4" id="KW-0410">Iron transport</keyword>
<evidence type="ECO:0000313" key="17">
    <source>
        <dbReference type="Proteomes" id="UP000074119"/>
    </source>
</evidence>
<gene>
    <name evidence="16" type="ORF">AZF00_17865</name>
</gene>
<evidence type="ECO:0000256" key="9">
    <source>
        <dbReference type="ARBA" id="ARBA00023136"/>
    </source>
</evidence>
<organism evidence="16 17">
    <name type="scientific">Zhongshania aliphaticivorans</name>
    <dbReference type="NCBI Taxonomy" id="1470434"/>
    <lineage>
        <taxon>Bacteria</taxon>
        <taxon>Pseudomonadati</taxon>
        <taxon>Pseudomonadota</taxon>
        <taxon>Gammaproteobacteria</taxon>
        <taxon>Cellvibrionales</taxon>
        <taxon>Spongiibacteraceae</taxon>
        <taxon>Zhongshania</taxon>
    </lineage>
</organism>
<keyword evidence="13" id="KW-0732">Signal</keyword>
<dbReference type="InterPro" id="IPR036942">
    <property type="entry name" value="Beta-barrel_TonB_sf"/>
</dbReference>
<keyword evidence="5 11" id="KW-0812">Transmembrane</keyword>
<evidence type="ECO:0000256" key="5">
    <source>
        <dbReference type="ARBA" id="ARBA00022692"/>
    </source>
</evidence>
<keyword evidence="3 11" id="KW-1134">Transmembrane beta strand</keyword>
<dbReference type="Proteomes" id="UP000074119">
    <property type="component" value="Chromosome"/>
</dbReference>
<dbReference type="InterPro" id="IPR000531">
    <property type="entry name" value="Beta-barrel_TonB"/>
</dbReference>
<evidence type="ECO:0000256" key="13">
    <source>
        <dbReference type="SAM" id="SignalP"/>
    </source>
</evidence>
<comment type="similarity">
    <text evidence="11 12">Belongs to the TonB-dependent receptor family.</text>
</comment>
<name>A0A127M9X5_9GAMM</name>
<evidence type="ECO:0000256" key="6">
    <source>
        <dbReference type="ARBA" id="ARBA00023004"/>
    </source>
</evidence>